<keyword evidence="8 17" id="KW-0547">Nucleotide-binding</keyword>
<evidence type="ECO:0000256" key="12">
    <source>
        <dbReference type="ARBA" id="ARBA00023136"/>
    </source>
</evidence>
<proteinExistence type="predicted"/>
<dbReference type="Pfam" id="PF07714">
    <property type="entry name" value="PK_Tyr_Ser-Thr"/>
    <property type="match status" value="2"/>
</dbReference>
<evidence type="ECO:0000256" key="18">
    <source>
        <dbReference type="SAM" id="Phobius"/>
    </source>
</evidence>
<dbReference type="InterPro" id="IPR000719">
    <property type="entry name" value="Prot_kinase_dom"/>
</dbReference>
<feature type="chain" id="PRO_5044775254" description="non-specific serine/threonine protein kinase" evidence="19">
    <location>
        <begin position="19"/>
        <end position="1596"/>
    </location>
</feature>
<feature type="domain" description="Bulb-type lectin" evidence="21">
    <location>
        <begin position="26"/>
        <end position="152"/>
    </location>
</feature>
<accession>A0ABD1QH07</accession>
<feature type="domain" description="Bulb-type lectin" evidence="21">
    <location>
        <begin position="786"/>
        <end position="926"/>
    </location>
</feature>
<dbReference type="PANTHER" id="PTHR27002">
    <property type="entry name" value="RECEPTOR-LIKE SERINE/THREONINE-PROTEIN KINASE SD1-8"/>
    <property type="match status" value="1"/>
</dbReference>
<keyword evidence="5" id="KW-0808">Transferase</keyword>
<dbReference type="InterPro" id="IPR036426">
    <property type="entry name" value="Bulb-type_lectin_dom_sf"/>
</dbReference>
<dbReference type="SUPFAM" id="SSF56112">
    <property type="entry name" value="Protein kinase-like (PK-like)"/>
    <property type="match status" value="2"/>
</dbReference>
<feature type="domain" description="Protein kinase" evidence="20">
    <location>
        <begin position="510"/>
        <end position="795"/>
    </location>
</feature>
<evidence type="ECO:0000256" key="16">
    <source>
        <dbReference type="ARBA" id="ARBA00048679"/>
    </source>
</evidence>
<keyword evidence="10 17" id="KW-0067">ATP-binding</keyword>
<feature type="domain" description="Protein kinase" evidence="20">
    <location>
        <begin position="1278"/>
        <end position="1556"/>
    </location>
</feature>
<evidence type="ECO:0000256" key="9">
    <source>
        <dbReference type="ARBA" id="ARBA00022777"/>
    </source>
</evidence>
<dbReference type="InterPro" id="IPR008271">
    <property type="entry name" value="Ser/Thr_kinase_AS"/>
</dbReference>
<keyword evidence="3" id="KW-1003">Cell membrane</keyword>
<feature type="domain" description="Apple" evidence="22">
    <location>
        <begin position="346"/>
        <end position="425"/>
    </location>
</feature>
<dbReference type="InterPro" id="IPR021820">
    <property type="entry name" value="S-locus_recpt_kinase_C"/>
</dbReference>
<evidence type="ECO:0000256" key="19">
    <source>
        <dbReference type="SAM" id="SignalP"/>
    </source>
</evidence>
<comment type="catalytic activity">
    <reaction evidence="15">
        <text>L-threonyl-[protein] + ATP = O-phospho-L-threonyl-[protein] + ADP + H(+)</text>
        <dbReference type="Rhea" id="RHEA:46608"/>
        <dbReference type="Rhea" id="RHEA-COMP:11060"/>
        <dbReference type="Rhea" id="RHEA-COMP:11605"/>
        <dbReference type="ChEBI" id="CHEBI:15378"/>
        <dbReference type="ChEBI" id="CHEBI:30013"/>
        <dbReference type="ChEBI" id="CHEBI:30616"/>
        <dbReference type="ChEBI" id="CHEBI:61977"/>
        <dbReference type="ChEBI" id="CHEBI:456216"/>
        <dbReference type="EC" id="2.7.11.1"/>
    </reaction>
</comment>
<evidence type="ECO:0000259" key="20">
    <source>
        <dbReference type="PROSITE" id="PS50011"/>
    </source>
</evidence>
<keyword evidence="6 18" id="KW-0812">Transmembrane</keyword>
<evidence type="ECO:0000256" key="6">
    <source>
        <dbReference type="ARBA" id="ARBA00022692"/>
    </source>
</evidence>
<dbReference type="InterPro" id="IPR017441">
    <property type="entry name" value="Protein_kinase_ATP_BS"/>
</dbReference>
<comment type="catalytic activity">
    <reaction evidence="16">
        <text>L-seryl-[protein] + ATP = O-phospho-L-seryl-[protein] + ADP + H(+)</text>
        <dbReference type="Rhea" id="RHEA:17989"/>
        <dbReference type="Rhea" id="RHEA-COMP:9863"/>
        <dbReference type="Rhea" id="RHEA-COMP:11604"/>
        <dbReference type="ChEBI" id="CHEBI:15378"/>
        <dbReference type="ChEBI" id="CHEBI:29999"/>
        <dbReference type="ChEBI" id="CHEBI:30616"/>
        <dbReference type="ChEBI" id="CHEBI:83421"/>
        <dbReference type="ChEBI" id="CHEBI:456216"/>
        <dbReference type="EC" id="2.7.11.1"/>
    </reaction>
</comment>
<dbReference type="SMART" id="SM00220">
    <property type="entry name" value="S_TKc"/>
    <property type="match status" value="2"/>
</dbReference>
<dbReference type="GO" id="GO:0004674">
    <property type="term" value="F:protein serine/threonine kinase activity"/>
    <property type="evidence" value="ECO:0007669"/>
    <property type="project" value="UniProtKB-KW"/>
</dbReference>
<evidence type="ECO:0000256" key="4">
    <source>
        <dbReference type="ARBA" id="ARBA00022527"/>
    </source>
</evidence>
<evidence type="ECO:0000256" key="8">
    <source>
        <dbReference type="ARBA" id="ARBA00022741"/>
    </source>
</evidence>
<dbReference type="PROSITE" id="PS50927">
    <property type="entry name" value="BULB_LECTIN"/>
    <property type="match status" value="2"/>
</dbReference>
<dbReference type="PANTHER" id="PTHR27002:SF864">
    <property type="entry name" value="RECEPTOR-LIKE SERINE_THREONINE-PROTEIN KINASE"/>
    <property type="match status" value="1"/>
</dbReference>
<evidence type="ECO:0000256" key="7">
    <source>
        <dbReference type="ARBA" id="ARBA00022729"/>
    </source>
</evidence>
<feature type="transmembrane region" description="Helical" evidence="18">
    <location>
        <begin position="1210"/>
        <end position="1232"/>
    </location>
</feature>
<evidence type="ECO:0000256" key="5">
    <source>
        <dbReference type="ARBA" id="ARBA00022679"/>
    </source>
</evidence>
<name>A0ABD1QH07_9LAMI</name>
<dbReference type="Pfam" id="PF00954">
    <property type="entry name" value="S_locus_glycop"/>
    <property type="match status" value="2"/>
</dbReference>
<evidence type="ECO:0000256" key="1">
    <source>
        <dbReference type="ARBA" id="ARBA00004251"/>
    </source>
</evidence>
<dbReference type="Pfam" id="PF08276">
    <property type="entry name" value="PAN_2"/>
    <property type="match status" value="2"/>
</dbReference>
<dbReference type="Proteomes" id="UP001604336">
    <property type="component" value="Unassembled WGS sequence"/>
</dbReference>
<dbReference type="FunFam" id="3.30.200.20:FF:000195">
    <property type="entry name" value="G-type lectin S-receptor-like serine/threonine-protein kinase"/>
    <property type="match status" value="1"/>
</dbReference>
<sequence>MADVFWLLIICFVYVSVTFNIGIECSDTLSPYQVFKNGQTLVSANQRFEMGFFNVSSTNDHNHGMWYLGIWYREIKPLTVVWVGNRMKPLRGFGMRLVLNSVGDLLLRDDVRTVIWLCRVVQPASRPELVLLDSGNLVIKDGDNLSDGGCFWQSFAFPSDTLLPGMKLGWDLKANLQHVMTSWRSSEDPSYGEFLFSLESPQSPQLLLEKNEVPQSRWGPWDGQRFSGTDAIKDNPVFKPVFQFSSDDVYFTFEMLDDSILLRLVVNPIGIIQFLKWKNNTQAWVPMVTVNKDICDRYRSCGPYGICYADDDPGCRCLQGFVANSPNDWCGMDCGDGCRRNYALNCSSGDGFVKYKRQKLPDNFTVWRNLSPRDCEDNCLKECSCMAYTNINIYGNGSQCVVWLADLLDIRYSIQSADELYIRMAHGELEYIAYAKRKKEVTIIASILLSVILAMAFWCVVNWYIFHFKEAKRKAQLKNMFYIEPVGGEEDDQEVQLFNINAISAATNNFSQANKIGHGGFGSVYQGRLPDGQNIAVKRLSQNSYQGLQEFKNEVTLIAQLQHRNLVKLLGCCIQGEERMLVYEYMPNKSLDQFIFDEARKILLPWEKRFGILKGVAKGLNYLHYESILRIIHRDLKASNVLLDDEMNPKISDFGLARIFENEREETTRRVIGTHGYMSPEYVMDGHYSIKSDVYSFGVLAIEIISGQKNWGFHHPDHELNLLGHAWTLWNEGRALELIDPVLEESSNETKVSRCIQVGLLCVQHRAEERPIMSEVASMLQDECRILVEPGEPGFFGGRSFRWTGPASWDCNNQSVNDLTWSYRASPKTEHTEPCKGGQHGYLQKVPEQTVVWVANNDSPLTDSSGILTITPGGNIIITSTRNQSSIIWTANITSRTVSNPVLQILDKGNLVVKSNDNLDNYVWQSFDYPCDTLIPGMKLGWNLRTNQEWYLTSWKSPQDPSTGDFTYRMDPAVLPSIVLRQGSQIEFRSGPWDGVRFGGQPVLQQNAVFKPIVVFDSDNLYYAFENSDVSIISRFVVNQSGLVKHLIWSQTHNQWIDIATMQSDSCDDYSRCGNFGVCSFYSSLSCDCLSGFVPRKRQAWAQFDRSGGCIRRTPLNCTTMTGFRKFSGLKLPDTLNFSVNRSALNRLECEKACLKNCSCAAYAMTQLSGCMAWFEDLLDIRKYSEGGQDLYVRMPASELDSSKKSKRTVVVASVSVISFLLVLGLISWFAFRKKTANNRRALADDNPSQDINQRIGDENLELPVLNFITILDATNQFSFRNKIGEGGFGPVYKGVLPMGKEIAVKRLSKDSGQGLKEFKNEVILIEKLQHRNLVKLLGCCIHGEERMLVYEYMPNKSLDLFIFNQTKDTTLSWHKRFDIISGIARGLLYLHRDSRLRIIHRDLKASNILLDSNMNPKISDFGLARTFGGDQYEENTKRVMGTYGYMAPEYAIDGLFSVKSDVFSFGVLILEIVSGKKNRGFYHPDHDLNLLGHAWNLWNEGNPMNLLDASLVTPNSASEVLRCIHVGLLCVQQRPEDRPTMSNVLLMLDIQHPVVSQPKQPGFYSERSLVEATFSSTINKPHTSNELTVTLVEGR</sequence>
<dbReference type="SMART" id="SM00108">
    <property type="entry name" value="B_lectin"/>
    <property type="match status" value="2"/>
</dbReference>
<feature type="signal peptide" evidence="19">
    <location>
        <begin position="1"/>
        <end position="18"/>
    </location>
</feature>
<dbReference type="SUPFAM" id="SSF51110">
    <property type="entry name" value="alpha-D-mannose-specific plant lectins"/>
    <property type="match status" value="2"/>
</dbReference>
<keyword evidence="11 18" id="KW-1133">Transmembrane helix</keyword>
<evidence type="ECO:0000313" key="24">
    <source>
        <dbReference type="Proteomes" id="UP001604336"/>
    </source>
</evidence>
<organism evidence="23 24">
    <name type="scientific">Abeliophyllum distichum</name>
    <dbReference type="NCBI Taxonomy" id="126358"/>
    <lineage>
        <taxon>Eukaryota</taxon>
        <taxon>Viridiplantae</taxon>
        <taxon>Streptophyta</taxon>
        <taxon>Embryophyta</taxon>
        <taxon>Tracheophyta</taxon>
        <taxon>Spermatophyta</taxon>
        <taxon>Magnoliopsida</taxon>
        <taxon>eudicotyledons</taxon>
        <taxon>Gunneridae</taxon>
        <taxon>Pentapetalae</taxon>
        <taxon>asterids</taxon>
        <taxon>lamiids</taxon>
        <taxon>Lamiales</taxon>
        <taxon>Oleaceae</taxon>
        <taxon>Forsythieae</taxon>
        <taxon>Abeliophyllum</taxon>
    </lineage>
</organism>
<keyword evidence="24" id="KW-1185">Reference proteome</keyword>
<keyword evidence="12 18" id="KW-0472">Membrane</keyword>
<evidence type="ECO:0000256" key="13">
    <source>
        <dbReference type="ARBA" id="ARBA00023157"/>
    </source>
</evidence>
<dbReference type="InterPro" id="IPR001245">
    <property type="entry name" value="Ser-Thr/Tyr_kinase_cat_dom"/>
</dbReference>
<dbReference type="Gene3D" id="1.10.510.10">
    <property type="entry name" value="Transferase(Phosphotransferase) domain 1"/>
    <property type="match status" value="2"/>
</dbReference>
<keyword evidence="4" id="KW-0723">Serine/threonine-protein kinase</keyword>
<evidence type="ECO:0000256" key="11">
    <source>
        <dbReference type="ARBA" id="ARBA00022989"/>
    </source>
</evidence>
<dbReference type="FunFam" id="3.30.200.20:FF:000418">
    <property type="entry name" value="G-type lectin S-receptor-like serine/threonine-protein kinase"/>
    <property type="match status" value="1"/>
</dbReference>
<dbReference type="EMBL" id="JBFOLK010000011">
    <property type="protein sequence ID" value="KAL2475485.1"/>
    <property type="molecule type" value="Genomic_DNA"/>
</dbReference>
<evidence type="ECO:0000256" key="2">
    <source>
        <dbReference type="ARBA" id="ARBA00012513"/>
    </source>
</evidence>
<dbReference type="InterPro" id="IPR003609">
    <property type="entry name" value="Pan_app"/>
</dbReference>
<dbReference type="InterPro" id="IPR011009">
    <property type="entry name" value="Kinase-like_dom_sf"/>
</dbReference>
<dbReference type="FunFam" id="1.10.510.10:FF:000060">
    <property type="entry name" value="G-type lectin S-receptor-like serine/threonine-protein kinase"/>
    <property type="match status" value="2"/>
</dbReference>
<dbReference type="PROSITE" id="PS00108">
    <property type="entry name" value="PROTEIN_KINASE_ST"/>
    <property type="match status" value="2"/>
</dbReference>
<dbReference type="GO" id="GO:0005524">
    <property type="term" value="F:ATP binding"/>
    <property type="evidence" value="ECO:0007669"/>
    <property type="project" value="UniProtKB-UniRule"/>
</dbReference>
<dbReference type="InterPro" id="IPR000858">
    <property type="entry name" value="S_locus_glycoprot_dom"/>
</dbReference>
<dbReference type="InterPro" id="IPR001480">
    <property type="entry name" value="Bulb-type_lectin_dom"/>
</dbReference>
<keyword evidence="9 23" id="KW-0418">Kinase</keyword>
<dbReference type="PROSITE" id="PS50011">
    <property type="entry name" value="PROTEIN_KINASE_DOM"/>
    <property type="match status" value="2"/>
</dbReference>
<evidence type="ECO:0000259" key="21">
    <source>
        <dbReference type="PROSITE" id="PS50927"/>
    </source>
</evidence>
<feature type="domain" description="Apple" evidence="22">
    <location>
        <begin position="1118"/>
        <end position="1196"/>
    </location>
</feature>
<keyword evidence="13" id="KW-1015">Disulfide bond</keyword>
<evidence type="ECO:0000256" key="14">
    <source>
        <dbReference type="ARBA" id="ARBA00023180"/>
    </source>
</evidence>
<dbReference type="SMART" id="SM00473">
    <property type="entry name" value="PAN_AP"/>
    <property type="match status" value="2"/>
</dbReference>
<dbReference type="CDD" id="cd14066">
    <property type="entry name" value="STKc_IRAK"/>
    <property type="match status" value="2"/>
</dbReference>
<dbReference type="Pfam" id="PF01453">
    <property type="entry name" value="B_lectin"/>
    <property type="match status" value="2"/>
</dbReference>
<comment type="caution">
    <text evidence="23">The sequence shown here is derived from an EMBL/GenBank/DDBJ whole genome shotgun (WGS) entry which is preliminary data.</text>
</comment>
<protein>
    <recommendedName>
        <fullName evidence="2">non-specific serine/threonine protein kinase</fullName>
        <ecNumber evidence="2">2.7.11.1</ecNumber>
    </recommendedName>
</protein>
<dbReference type="Gene3D" id="3.30.200.20">
    <property type="entry name" value="Phosphorylase Kinase, domain 1"/>
    <property type="match status" value="2"/>
</dbReference>
<evidence type="ECO:0000256" key="17">
    <source>
        <dbReference type="PROSITE-ProRule" id="PRU10141"/>
    </source>
</evidence>
<reference evidence="24" key="1">
    <citation type="submission" date="2024-07" db="EMBL/GenBank/DDBJ databases">
        <title>Two chromosome-level genome assemblies of Korean endemic species Abeliophyllum distichum and Forsythia ovata (Oleaceae).</title>
        <authorList>
            <person name="Jang H."/>
        </authorList>
    </citation>
    <scope>NUCLEOTIDE SEQUENCE [LARGE SCALE GENOMIC DNA]</scope>
</reference>
<evidence type="ECO:0000313" key="23">
    <source>
        <dbReference type="EMBL" id="KAL2475485.1"/>
    </source>
</evidence>
<comment type="subcellular location">
    <subcellularLocation>
        <location evidence="1">Cell membrane</location>
        <topology evidence="1">Single-pass type I membrane protein</topology>
    </subcellularLocation>
</comment>
<dbReference type="GO" id="GO:0005886">
    <property type="term" value="C:plasma membrane"/>
    <property type="evidence" value="ECO:0007669"/>
    <property type="project" value="UniProtKB-SubCell"/>
</dbReference>
<dbReference type="EC" id="2.7.11.1" evidence="2"/>
<dbReference type="PROSITE" id="PS00107">
    <property type="entry name" value="PROTEIN_KINASE_ATP"/>
    <property type="match status" value="1"/>
</dbReference>
<dbReference type="PROSITE" id="PS50948">
    <property type="entry name" value="PAN"/>
    <property type="match status" value="2"/>
</dbReference>
<keyword evidence="7 19" id="KW-0732">Signal</keyword>
<dbReference type="Gene3D" id="2.90.10.10">
    <property type="entry name" value="Bulb-type lectin domain"/>
    <property type="match status" value="2"/>
</dbReference>
<feature type="binding site" evidence="17">
    <location>
        <position position="538"/>
    </location>
    <ligand>
        <name>ATP</name>
        <dbReference type="ChEBI" id="CHEBI:30616"/>
    </ligand>
</feature>
<evidence type="ECO:0000259" key="22">
    <source>
        <dbReference type="PROSITE" id="PS50948"/>
    </source>
</evidence>
<feature type="transmembrane region" description="Helical" evidence="18">
    <location>
        <begin position="443"/>
        <end position="466"/>
    </location>
</feature>
<evidence type="ECO:0000256" key="3">
    <source>
        <dbReference type="ARBA" id="ARBA00022475"/>
    </source>
</evidence>
<dbReference type="CDD" id="cd01098">
    <property type="entry name" value="PAN_AP_plant"/>
    <property type="match status" value="2"/>
</dbReference>
<keyword evidence="14" id="KW-0325">Glycoprotein</keyword>
<evidence type="ECO:0000256" key="10">
    <source>
        <dbReference type="ARBA" id="ARBA00022840"/>
    </source>
</evidence>
<dbReference type="Pfam" id="PF11883">
    <property type="entry name" value="DUF3403"/>
    <property type="match status" value="1"/>
</dbReference>
<dbReference type="CDD" id="cd00028">
    <property type="entry name" value="B_lectin"/>
    <property type="match status" value="2"/>
</dbReference>
<gene>
    <name evidence="23" type="ORF">Adt_36221</name>
</gene>
<evidence type="ECO:0000256" key="15">
    <source>
        <dbReference type="ARBA" id="ARBA00047899"/>
    </source>
</evidence>